<name>A0ABT0I1U4_9LACO</name>
<gene>
    <name evidence="2" type="ORF">LNP07_04075</name>
</gene>
<feature type="domain" description="Peptidase M16 C-terminal" evidence="1">
    <location>
        <begin position="181"/>
        <end position="354"/>
    </location>
</feature>
<dbReference type="SUPFAM" id="SSF63411">
    <property type="entry name" value="LuxS/MPP-like metallohydrolase"/>
    <property type="match status" value="2"/>
</dbReference>
<proteinExistence type="predicted"/>
<evidence type="ECO:0000313" key="3">
    <source>
        <dbReference type="Proteomes" id="UP001522905"/>
    </source>
</evidence>
<keyword evidence="3" id="KW-1185">Reference proteome</keyword>
<organism evidence="2 3">
    <name type="scientific">Apilactobacillus xinyiensis</name>
    <dbReference type="NCBI Taxonomy" id="2841032"/>
    <lineage>
        <taxon>Bacteria</taxon>
        <taxon>Bacillati</taxon>
        <taxon>Bacillota</taxon>
        <taxon>Bacilli</taxon>
        <taxon>Lactobacillales</taxon>
        <taxon>Lactobacillaceae</taxon>
        <taxon>Apilactobacillus</taxon>
    </lineage>
</organism>
<reference evidence="2 3" key="1">
    <citation type="submission" date="2021-11" db="EMBL/GenBank/DDBJ databases">
        <title>Comparative genomics of bee honey and flower isolates.</title>
        <authorList>
            <person name="Bechtner J.D."/>
            <person name="Gallus M.K."/>
            <person name="Ehrmann M."/>
        </authorList>
    </citation>
    <scope>NUCLEOTIDE SEQUENCE [LARGE SCALE GENOMIC DNA]</scope>
    <source>
        <strain evidence="2 3">M161</strain>
    </source>
</reference>
<dbReference type="RefSeq" id="WP_248601671.1">
    <property type="nucleotide sequence ID" value="NZ_JAJIAO010000003.1"/>
</dbReference>
<dbReference type="NCBIfam" id="NF047422">
    <property type="entry name" value="YfmF_fam"/>
    <property type="match status" value="1"/>
</dbReference>
<dbReference type="InterPro" id="IPR050361">
    <property type="entry name" value="MPP/UQCRC_Complex"/>
</dbReference>
<dbReference type="PANTHER" id="PTHR11851:SF186">
    <property type="entry name" value="INACTIVE METALLOPROTEASE YMFF-RELATED"/>
    <property type="match status" value="1"/>
</dbReference>
<dbReference type="InterPro" id="IPR007863">
    <property type="entry name" value="Peptidase_M16_C"/>
</dbReference>
<dbReference type="Pfam" id="PF05193">
    <property type="entry name" value="Peptidase_M16_C"/>
    <property type="match status" value="1"/>
</dbReference>
<dbReference type="EMBL" id="JAJIAO010000003">
    <property type="protein sequence ID" value="MCK8624687.1"/>
    <property type="molecule type" value="Genomic_DNA"/>
</dbReference>
<dbReference type="Gene3D" id="3.30.830.10">
    <property type="entry name" value="Metalloenzyme, LuxS/M16 peptidase-like"/>
    <property type="match status" value="2"/>
</dbReference>
<dbReference type="PANTHER" id="PTHR11851">
    <property type="entry name" value="METALLOPROTEASE"/>
    <property type="match status" value="1"/>
</dbReference>
<comment type="caution">
    <text evidence="2">The sequence shown here is derived from an EMBL/GenBank/DDBJ whole genome shotgun (WGS) entry which is preliminary data.</text>
</comment>
<sequence length="421" mass="48216">MQKQLANGVKLYMTPTKKFKTITLTCDLLAEADFNNFAKRSILAELLETNNSKYKTQSALAKQLSKMYGASFGTNVIRYGNLHILRIILSFPNANYLPGKPNNVGEAIEFMMNVLLKPNIKNEAFDNKTFNIQKQNILKYLSSIGDDKQYYAALKSKELFFGDDLNRGKIIFGDSNQYNDLTSKETFEYYQNSIKNDNIIFSIIGDFDTSDVFNQFKNYRFSDRNDSLSLRSYKQLNSDIKKLTEIQAVNQGKLNLGYSVPINYNDSKVYAVIIFNAIFGGTPQSKLFKVVREKFSLAYYASSSFNAINGFISVQSGIKSNDKDKVIDLINKQLEEIKNGNFSVELLEHIQHELINARLNLLDSPRKMLEQQFINNLLGRKSTFEDWKEKILAVQREDIMNVAKLVNLKSIFFLEGKKLND</sequence>
<dbReference type="Proteomes" id="UP001522905">
    <property type="component" value="Unassembled WGS sequence"/>
</dbReference>
<dbReference type="InterPro" id="IPR011249">
    <property type="entry name" value="Metalloenz_LuxS/M16"/>
</dbReference>
<accession>A0ABT0I1U4</accession>
<evidence type="ECO:0000259" key="1">
    <source>
        <dbReference type="Pfam" id="PF05193"/>
    </source>
</evidence>
<protein>
    <submittedName>
        <fullName evidence="2">Insulinase family protein</fullName>
    </submittedName>
</protein>
<evidence type="ECO:0000313" key="2">
    <source>
        <dbReference type="EMBL" id="MCK8624687.1"/>
    </source>
</evidence>